<dbReference type="SUPFAM" id="SSF52151">
    <property type="entry name" value="FabD/lysophospholipase-like"/>
    <property type="match status" value="1"/>
</dbReference>
<evidence type="ECO:0000313" key="2">
    <source>
        <dbReference type="Proteomes" id="UP001642464"/>
    </source>
</evidence>
<organism evidence="1 2">
    <name type="scientific">Durusdinium trenchii</name>
    <dbReference type="NCBI Taxonomy" id="1381693"/>
    <lineage>
        <taxon>Eukaryota</taxon>
        <taxon>Sar</taxon>
        <taxon>Alveolata</taxon>
        <taxon>Dinophyceae</taxon>
        <taxon>Suessiales</taxon>
        <taxon>Symbiodiniaceae</taxon>
        <taxon>Durusdinium</taxon>
    </lineage>
</organism>
<sequence>MMLRVVATSLKTGQAKWWDEKSDRIIEGCEASGAIAPIIYPMEVDSEGFVDGGFVANTPIMKALEDGAQTVVVVNLDPVNTTGLIPDLEALSKAGIDVGLSIVEFEFNMMQQRYFLEHELQMACFGFPDRRILAFTPRTDPGNFLSFSGKALQRMREQGIETVRASAPVDLCKSFFRPAHRGQMNVDLPPHPVAVETFLATNVTPMDLRFALLCFMLGLTSGLALRRVACGRFQPVTDVALDV</sequence>
<proteinExistence type="predicted"/>
<comment type="caution">
    <text evidence="1">The sequence shown here is derived from an EMBL/GenBank/DDBJ whole genome shotgun (WGS) entry which is preliminary data.</text>
</comment>
<reference evidence="1 2" key="1">
    <citation type="submission" date="2024-02" db="EMBL/GenBank/DDBJ databases">
        <authorList>
            <person name="Chen Y."/>
            <person name="Shah S."/>
            <person name="Dougan E. K."/>
            <person name="Thang M."/>
            <person name="Chan C."/>
        </authorList>
    </citation>
    <scope>NUCLEOTIDE SEQUENCE [LARGE SCALE GENOMIC DNA]</scope>
</reference>
<evidence type="ECO:0000313" key="1">
    <source>
        <dbReference type="EMBL" id="CAK9112357.1"/>
    </source>
</evidence>
<gene>
    <name evidence="1" type="ORF">SCF082_LOCUS52093</name>
</gene>
<name>A0ABP0SJ15_9DINO</name>
<dbReference type="Proteomes" id="UP001642464">
    <property type="component" value="Unassembled WGS sequence"/>
</dbReference>
<keyword evidence="2" id="KW-1185">Reference proteome</keyword>
<dbReference type="Gene3D" id="3.40.1090.10">
    <property type="entry name" value="Cytosolic phospholipase A2 catalytic domain"/>
    <property type="match status" value="1"/>
</dbReference>
<evidence type="ECO:0008006" key="3">
    <source>
        <dbReference type="Google" id="ProtNLM"/>
    </source>
</evidence>
<accession>A0ABP0SJ15</accession>
<protein>
    <recommendedName>
        <fullName evidence="3">PNPLA domain-containing protein</fullName>
    </recommendedName>
</protein>
<dbReference type="InterPro" id="IPR016035">
    <property type="entry name" value="Acyl_Trfase/lysoPLipase"/>
</dbReference>
<dbReference type="EMBL" id="CAXAMM010043929">
    <property type="protein sequence ID" value="CAK9112357.1"/>
    <property type="molecule type" value="Genomic_DNA"/>
</dbReference>